<accession>A0A5A7TZZ4</accession>
<dbReference type="EMBL" id="SSTE01013183">
    <property type="protein sequence ID" value="KAA0047536.1"/>
    <property type="molecule type" value="Genomic_DNA"/>
</dbReference>
<feature type="domain" description="Tf2-1-like SH3-like" evidence="2">
    <location>
        <begin position="24"/>
        <end position="89"/>
    </location>
</feature>
<dbReference type="OrthoDB" id="1939135at2759"/>
<evidence type="ECO:0000313" key="4">
    <source>
        <dbReference type="Proteomes" id="UP000321393"/>
    </source>
</evidence>
<feature type="region of interest" description="Disordered" evidence="1">
    <location>
        <begin position="145"/>
        <end position="164"/>
    </location>
</feature>
<organism evidence="3 4">
    <name type="scientific">Cucumis melo var. makuwa</name>
    <name type="common">Oriental melon</name>
    <dbReference type="NCBI Taxonomy" id="1194695"/>
    <lineage>
        <taxon>Eukaryota</taxon>
        <taxon>Viridiplantae</taxon>
        <taxon>Streptophyta</taxon>
        <taxon>Embryophyta</taxon>
        <taxon>Tracheophyta</taxon>
        <taxon>Spermatophyta</taxon>
        <taxon>Magnoliopsida</taxon>
        <taxon>eudicotyledons</taxon>
        <taxon>Gunneridae</taxon>
        <taxon>Pentapetalae</taxon>
        <taxon>rosids</taxon>
        <taxon>fabids</taxon>
        <taxon>Cucurbitales</taxon>
        <taxon>Cucurbitaceae</taxon>
        <taxon>Benincaseae</taxon>
        <taxon>Cucumis</taxon>
    </lineage>
</organism>
<dbReference type="SUPFAM" id="SSF54160">
    <property type="entry name" value="Chromo domain-like"/>
    <property type="match status" value="1"/>
</dbReference>
<evidence type="ECO:0000313" key="3">
    <source>
        <dbReference type="EMBL" id="KAA0047536.1"/>
    </source>
</evidence>
<name>A0A5A7TZZ4_CUCMM</name>
<feature type="region of interest" description="Disordered" evidence="1">
    <location>
        <begin position="232"/>
        <end position="256"/>
    </location>
</feature>
<protein>
    <submittedName>
        <fullName evidence="3">Pol protein</fullName>
    </submittedName>
</protein>
<reference evidence="3 4" key="1">
    <citation type="submission" date="2019-08" db="EMBL/GenBank/DDBJ databases">
        <title>Draft genome sequences of two oriental melons (Cucumis melo L. var makuwa).</title>
        <authorList>
            <person name="Kwon S.-Y."/>
        </authorList>
    </citation>
    <scope>NUCLEOTIDE SEQUENCE [LARGE SCALE GENOMIC DNA]</scope>
    <source>
        <strain evidence="4">cv. SW 3</strain>
        <tissue evidence="3">Leaf</tissue>
    </source>
</reference>
<proteinExistence type="predicted"/>
<dbReference type="InterPro" id="IPR056924">
    <property type="entry name" value="SH3_Tf2-1"/>
</dbReference>
<evidence type="ECO:0000259" key="2">
    <source>
        <dbReference type="Pfam" id="PF24626"/>
    </source>
</evidence>
<gene>
    <name evidence="3" type="ORF">E6C27_scaffold2963G00120</name>
</gene>
<dbReference type="PANTHER" id="PTHR46148">
    <property type="entry name" value="CHROMO DOMAIN-CONTAINING PROTEIN"/>
    <property type="match status" value="1"/>
</dbReference>
<dbReference type="InterPro" id="IPR016197">
    <property type="entry name" value="Chromo-like_dom_sf"/>
</dbReference>
<sequence>MHTAQSRQKSYADVRRKNLEFEVGDKVFLKVAPMRGVLRFERRGKLSPRFVGPFEILERIGPVAYRLALPPSLLTVHDVFHVSMLRKYVPDPSHVVDYEPLEIDENLSYTEQPVEVLAREVKTLRNKEIPLVVLWRNHRVEEATWEREDDMRSRARHSPAVPSSSSSYIVRRCRLHPFSSIRVSTSVCASSTAFTKSTPRRSSPSSLQLLHPTNAAIPRAFAPSAVHLQPTSLSLSSSLPSPEASPSSSRVPDADRTPRGVAFYRRRCNRGLMLKFTVPRQVNLKIAFLSSGGSVARGLNRGHNQVSGKGFPTTGPRIEAGNVVIHRGLHVTRPLVVACVPSGVRNCLWIDTDAGCSVRGSLLSGLWSWSLVVEGRTRLICASFGSTRLIRASFGSTKLICASLGITRLIGVSFGITRLIRASFGITRLICAFYGTTRLLCKGTARGRPTRGKKDA</sequence>
<evidence type="ECO:0000256" key="1">
    <source>
        <dbReference type="SAM" id="MobiDB-lite"/>
    </source>
</evidence>
<dbReference type="AlphaFoldDB" id="A0A5A7TZZ4"/>
<dbReference type="Pfam" id="PF24626">
    <property type="entry name" value="SH3_Tf2-1"/>
    <property type="match status" value="1"/>
</dbReference>
<dbReference type="PANTHER" id="PTHR46148:SF60">
    <property type="entry name" value="CHROMO DOMAIN-CONTAINING PROTEIN"/>
    <property type="match status" value="1"/>
</dbReference>
<dbReference type="Proteomes" id="UP000321393">
    <property type="component" value="Unassembled WGS sequence"/>
</dbReference>
<feature type="compositionally biased region" description="Low complexity" evidence="1">
    <location>
        <begin position="232"/>
        <end position="249"/>
    </location>
</feature>
<comment type="caution">
    <text evidence="3">The sequence shown here is derived from an EMBL/GenBank/DDBJ whole genome shotgun (WGS) entry which is preliminary data.</text>
</comment>